<proteinExistence type="inferred from homology"/>
<dbReference type="GO" id="GO:0005829">
    <property type="term" value="C:cytosol"/>
    <property type="evidence" value="ECO:0007669"/>
    <property type="project" value="TreeGrafter"/>
</dbReference>
<feature type="domain" description="Ketosynthase family 3 (KS3)" evidence="4">
    <location>
        <begin position="2"/>
        <end position="414"/>
    </location>
</feature>
<dbReference type="InterPro" id="IPR016039">
    <property type="entry name" value="Thiolase-like"/>
</dbReference>
<keyword evidence="2 3" id="KW-0808">Transferase</keyword>
<comment type="similarity">
    <text evidence="1 3">Belongs to the thiolase-like superfamily. Beta-ketoacyl-ACP synthases family.</text>
</comment>
<evidence type="ECO:0000313" key="5">
    <source>
        <dbReference type="EMBL" id="MBM7589556.1"/>
    </source>
</evidence>
<dbReference type="PANTHER" id="PTHR11712">
    <property type="entry name" value="POLYKETIDE SYNTHASE-RELATED"/>
    <property type="match status" value="1"/>
</dbReference>
<sequence length="421" mass="44950">MKQRVVVTGLGAVTPVGHNVAATWDQLLSGQSGVGKIDLFDTEHFDTKIAAQVKEFTLEAELGKRQKRYLHRSLQFGIQAFQEAVADAGLLAAPLPSEEIGLAIGCGLVYPNLAEMKQIFDGYFAEGQSLSYMSPNEIMRRNLTTGISLMAEMIEATGPMISLTTACASSAHAIGEAFRRVQCKEATAMIAGGYDSMINYIDLIGFGMLGALSTRNDDPAAASRPFSRDRDGFVIGEGAAMLVLESLESALNRGAPIYGEVVGYSSTMNAYRITDSPPDGGSCITAMKNALNDAGLEPEMIDYIAAHGTGTPYNDFSETNAIKAAFGEHADALSISSIKSMIGHLTSAAGAINLLVTLLAIRDQAIPPTINLLHPDSKLDLDYVPNESRRKEVRAALVNAFAFGGTNACIAVRKWQEGDRT</sequence>
<organism evidence="5 6">
    <name type="scientific">Brevibacillus fulvus</name>
    <dbReference type="NCBI Taxonomy" id="1125967"/>
    <lineage>
        <taxon>Bacteria</taxon>
        <taxon>Bacillati</taxon>
        <taxon>Bacillota</taxon>
        <taxon>Bacilli</taxon>
        <taxon>Bacillales</taxon>
        <taxon>Paenibacillaceae</taxon>
        <taxon>Brevibacillus</taxon>
    </lineage>
</organism>
<dbReference type="Pfam" id="PF00109">
    <property type="entry name" value="ketoacyl-synt"/>
    <property type="match status" value="1"/>
</dbReference>
<keyword evidence="6" id="KW-1185">Reference proteome</keyword>
<protein>
    <submittedName>
        <fullName evidence="5">3-oxoacyl-[acyl-carrier-protein] synthase II</fullName>
        <ecNumber evidence="5">2.3.1.179</ecNumber>
    </submittedName>
</protein>
<dbReference type="PANTHER" id="PTHR11712:SF336">
    <property type="entry name" value="3-OXOACYL-[ACYL-CARRIER-PROTEIN] SYNTHASE, MITOCHONDRIAL"/>
    <property type="match status" value="1"/>
</dbReference>
<dbReference type="PROSITE" id="PS00606">
    <property type="entry name" value="KS3_1"/>
    <property type="match status" value="1"/>
</dbReference>
<dbReference type="NCBIfam" id="NF005589">
    <property type="entry name" value="PRK07314.1"/>
    <property type="match status" value="1"/>
</dbReference>
<accession>A0A938XX82</accession>
<keyword evidence="5" id="KW-0012">Acyltransferase</keyword>
<dbReference type="GO" id="GO:0006633">
    <property type="term" value="P:fatty acid biosynthetic process"/>
    <property type="evidence" value="ECO:0007669"/>
    <property type="project" value="InterPro"/>
</dbReference>
<evidence type="ECO:0000256" key="3">
    <source>
        <dbReference type="RuleBase" id="RU003694"/>
    </source>
</evidence>
<dbReference type="InterPro" id="IPR014031">
    <property type="entry name" value="Ketoacyl_synth_C"/>
</dbReference>
<evidence type="ECO:0000313" key="6">
    <source>
        <dbReference type="Proteomes" id="UP000717624"/>
    </source>
</evidence>
<gene>
    <name evidence="5" type="ORF">JOD01_001156</name>
</gene>
<dbReference type="Gene3D" id="3.40.47.10">
    <property type="match status" value="1"/>
</dbReference>
<evidence type="ECO:0000256" key="2">
    <source>
        <dbReference type="ARBA" id="ARBA00022679"/>
    </source>
</evidence>
<dbReference type="SUPFAM" id="SSF53901">
    <property type="entry name" value="Thiolase-like"/>
    <property type="match status" value="2"/>
</dbReference>
<dbReference type="GO" id="GO:0004315">
    <property type="term" value="F:3-oxoacyl-[acyl-carrier-protein] synthase activity"/>
    <property type="evidence" value="ECO:0007669"/>
    <property type="project" value="UniProtKB-EC"/>
</dbReference>
<dbReference type="RefSeq" id="WP_204517286.1">
    <property type="nucleotide sequence ID" value="NZ_BAABIN010000038.1"/>
</dbReference>
<dbReference type="InterPro" id="IPR020841">
    <property type="entry name" value="PKS_Beta-ketoAc_synthase_dom"/>
</dbReference>
<evidence type="ECO:0000256" key="1">
    <source>
        <dbReference type="ARBA" id="ARBA00008467"/>
    </source>
</evidence>
<dbReference type="InterPro" id="IPR014030">
    <property type="entry name" value="Ketoacyl_synth_N"/>
</dbReference>
<dbReference type="InterPro" id="IPR000794">
    <property type="entry name" value="Beta-ketoacyl_synthase"/>
</dbReference>
<dbReference type="EC" id="2.3.1.179" evidence="5"/>
<reference evidence="5" key="1">
    <citation type="submission" date="2021-01" db="EMBL/GenBank/DDBJ databases">
        <title>Genomic Encyclopedia of Type Strains, Phase IV (KMG-IV): sequencing the most valuable type-strain genomes for metagenomic binning, comparative biology and taxonomic classification.</title>
        <authorList>
            <person name="Goeker M."/>
        </authorList>
    </citation>
    <scope>NUCLEOTIDE SEQUENCE</scope>
    <source>
        <strain evidence="5">DSM 25523</strain>
    </source>
</reference>
<evidence type="ECO:0000259" key="4">
    <source>
        <dbReference type="PROSITE" id="PS52004"/>
    </source>
</evidence>
<dbReference type="EMBL" id="JAFBEB010000003">
    <property type="protein sequence ID" value="MBM7589556.1"/>
    <property type="molecule type" value="Genomic_DNA"/>
</dbReference>
<name>A0A938XX82_9BACL</name>
<comment type="caution">
    <text evidence="5">The sequence shown here is derived from an EMBL/GenBank/DDBJ whole genome shotgun (WGS) entry which is preliminary data.</text>
</comment>
<dbReference type="PROSITE" id="PS52004">
    <property type="entry name" value="KS3_2"/>
    <property type="match status" value="1"/>
</dbReference>
<dbReference type="Pfam" id="PF02801">
    <property type="entry name" value="Ketoacyl-synt_C"/>
    <property type="match status" value="1"/>
</dbReference>
<dbReference type="CDD" id="cd00834">
    <property type="entry name" value="KAS_I_II"/>
    <property type="match status" value="1"/>
</dbReference>
<dbReference type="InterPro" id="IPR018201">
    <property type="entry name" value="Ketoacyl_synth_AS"/>
</dbReference>
<dbReference type="Proteomes" id="UP000717624">
    <property type="component" value="Unassembled WGS sequence"/>
</dbReference>
<dbReference type="AlphaFoldDB" id="A0A938XX82"/>
<dbReference type="SMART" id="SM00825">
    <property type="entry name" value="PKS_KS"/>
    <property type="match status" value="1"/>
</dbReference>